<dbReference type="Proteomes" id="UP000828390">
    <property type="component" value="Unassembled WGS sequence"/>
</dbReference>
<proteinExistence type="predicted"/>
<reference evidence="1" key="2">
    <citation type="submission" date="2020-11" db="EMBL/GenBank/DDBJ databases">
        <authorList>
            <person name="McCartney M.A."/>
            <person name="Auch B."/>
            <person name="Kono T."/>
            <person name="Mallez S."/>
            <person name="Becker A."/>
            <person name="Gohl D.M."/>
            <person name="Silverstein K.A.T."/>
            <person name="Koren S."/>
            <person name="Bechman K.B."/>
            <person name="Herman A."/>
            <person name="Abrahante J.E."/>
            <person name="Garbe J."/>
        </authorList>
    </citation>
    <scope>NUCLEOTIDE SEQUENCE</scope>
    <source>
        <strain evidence="1">Duluth1</strain>
        <tissue evidence="1">Whole animal</tissue>
    </source>
</reference>
<protein>
    <submittedName>
        <fullName evidence="1">Uncharacterized protein</fullName>
    </submittedName>
</protein>
<keyword evidence="2" id="KW-1185">Reference proteome</keyword>
<organism evidence="1 2">
    <name type="scientific">Dreissena polymorpha</name>
    <name type="common">Zebra mussel</name>
    <name type="synonym">Mytilus polymorpha</name>
    <dbReference type="NCBI Taxonomy" id="45954"/>
    <lineage>
        <taxon>Eukaryota</taxon>
        <taxon>Metazoa</taxon>
        <taxon>Spiralia</taxon>
        <taxon>Lophotrochozoa</taxon>
        <taxon>Mollusca</taxon>
        <taxon>Bivalvia</taxon>
        <taxon>Autobranchia</taxon>
        <taxon>Heteroconchia</taxon>
        <taxon>Euheterodonta</taxon>
        <taxon>Imparidentia</taxon>
        <taxon>Neoheterodontei</taxon>
        <taxon>Myida</taxon>
        <taxon>Dreissenoidea</taxon>
        <taxon>Dreissenidae</taxon>
        <taxon>Dreissena</taxon>
    </lineage>
</organism>
<reference evidence="1" key="1">
    <citation type="journal article" date="2019" name="bioRxiv">
        <title>The Genome of the Zebra Mussel, Dreissena polymorpha: A Resource for Invasive Species Research.</title>
        <authorList>
            <person name="McCartney M.A."/>
            <person name="Auch B."/>
            <person name="Kono T."/>
            <person name="Mallez S."/>
            <person name="Zhang Y."/>
            <person name="Obille A."/>
            <person name="Becker A."/>
            <person name="Abrahante J.E."/>
            <person name="Garbe J."/>
            <person name="Badalamenti J.P."/>
            <person name="Herman A."/>
            <person name="Mangelson H."/>
            <person name="Liachko I."/>
            <person name="Sullivan S."/>
            <person name="Sone E.D."/>
            <person name="Koren S."/>
            <person name="Silverstein K.A.T."/>
            <person name="Beckman K.B."/>
            <person name="Gohl D.M."/>
        </authorList>
    </citation>
    <scope>NUCLEOTIDE SEQUENCE</scope>
    <source>
        <strain evidence="1">Duluth1</strain>
        <tissue evidence="1">Whole animal</tissue>
    </source>
</reference>
<sequence length="209" mass="24407">MISLLESSRALLWNTTHVGNPLLDIPHVIAYELVEVFLRVKNALMANIKIGIISWYISRCRKSSHVENALMRFSRKDPNVGNPLMRFIMKFAHGKAHELEIPSRYSSRVRNPLMRFRNTLIRFNLVEWFKLEVRFRNPHMLKSPNDEIPSCYTFRVRNPIMRLGRKIPKGTSLNALHQSHQAYTKYCLVGGGGLLKRIVHLEKEILYLQ</sequence>
<dbReference type="AlphaFoldDB" id="A0A9D4MRK6"/>
<comment type="caution">
    <text evidence="1">The sequence shown here is derived from an EMBL/GenBank/DDBJ whole genome shotgun (WGS) entry which is preliminary data.</text>
</comment>
<evidence type="ECO:0000313" key="2">
    <source>
        <dbReference type="Proteomes" id="UP000828390"/>
    </source>
</evidence>
<accession>A0A9D4MRK6</accession>
<dbReference type="EMBL" id="JAIWYP010000001">
    <property type="protein sequence ID" value="KAH3882288.1"/>
    <property type="molecule type" value="Genomic_DNA"/>
</dbReference>
<name>A0A9D4MRK6_DREPO</name>
<gene>
    <name evidence="1" type="ORF">DPMN_006222</name>
</gene>
<evidence type="ECO:0000313" key="1">
    <source>
        <dbReference type="EMBL" id="KAH3882288.1"/>
    </source>
</evidence>